<sequence length="270" mass="30362">MGCSSSSTSGTGHSIEEVKTQERVSNQKNGVNYNSTEAVNRPQTVQSSPVKTTNNDQTTSHKTTTYNDKEKSSANSDDLKLDYDEFRDIDEHARQAPRSVEESIETLAQYLAKPAKNDIEVVRGLYVWICENISYDTNAYFGGNLSSLATKGGDVLKSKSSVCAGYANVFESLCQLNRQKIFHSSIVRHMKLQQNNSQLWSGNSSRHNLQKYPAGTRKDISHKPGGTITYNQKTNHAWNIVQLNGVWRFIETTWGAGHVDKRQEIYQEFQ</sequence>
<evidence type="ECO:0000256" key="1">
    <source>
        <dbReference type="SAM" id="MobiDB-lite"/>
    </source>
</evidence>
<dbReference type="SUPFAM" id="SSF54001">
    <property type="entry name" value="Cysteine proteinases"/>
    <property type="match status" value="1"/>
</dbReference>
<dbReference type="GO" id="GO:0005737">
    <property type="term" value="C:cytoplasm"/>
    <property type="evidence" value="ECO:0007669"/>
    <property type="project" value="TreeGrafter"/>
</dbReference>
<dbReference type="AlphaFoldDB" id="A0A6J8BI46"/>
<feature type="region of interest" description="Disordered" evidence="1">
    <location>
        <begin position="1"/>
        <end position="79"/>
    </location>
</feature>
<evidence type="ECO:0000313" key="3">
    <source>
        <dbReference type="EMBL" id="CAC5383111.1"/>
    </source>
</evidence>
<dbReference type="Gene3D" id="3.10.620.30">
    <property type="match status" value="1"/>
</dbReference>
<dbReference type="PANTHER" id="PTHR46333">
    <property type="entry name" value="CYTOKINESIS PROTEIN 3"/>
    <property type="match status" value="1"/>
</dbReference>
<name>A0A6J8BI46_MYTCO</name>
<accession>A0A6J8BI46</accession>
<evidence type="ECO:0000313" key="4">
    <source>
        <dbReference type="Proteomes" id="UP000507470"/>
    </source>
</evidence>
<protein>
    <recommendedName>
        <fullName evidence="2">Transglutaminase-like domain-containing protein</fullName>
    </recommendedName>
</protein>
<dbReference type="Pfam" id="PF01841">
    <property type="entry name" value="Transglut_core"/>
    <property type="match status" value="1"/>
</dbReference>
<dbReference type="InterPro" id="IPR038765">
    <property type="entry name" value="Papain-like_cys_pep_sf"/>
</dbReference>
<gene>
    <name evidence="3" type="ORF">MCOR_18885</name>
</gene>
<organism evidence="3 4">
    <name type="scientific">Mytilus coruscus</name>
    <name type="common">Sea mussel</name>
    <dbReference type="NCBI Taxonomy" id="42192"/>
    <lineage>
        <taxon>Eukaryota</taxon>
        <taxon>Metazoa</taxon>
        <taxon>Spiralia</taxon>
        <taxon>Lophotrochozoa</taxon>
        <taxon>Mollusca</taxon>
        <taxon>Bivalvia</taxon>
        <taxon>Autobranchia</taxon>
        <taxon>Pteriomorphia</taxon>
        <taxon>Mytilida</taxon>
        <taxon>Mytiloidea</taxon>
        <taxon>Mytilidae</taxon>
        <taxon>Mytilinae</taxon>
        <taxon>Mytilus</taxon>
    </lineage>
</organism>
<dbReference type="InterPro" id="IPR002931">
    <property type="entry name" value="Transglutaminase-like"/>
</dbReference>
<keyword evidence="4" id="KW-1185">Reference proteome</keyword>
<dbReference type="InterPro" id="IPR052557">
    <property type="entry name" value="CAP/Cytokinesis_protein"/>
</dbReference>
<feature type="compositionally biased region" description="Basic and acidic residues" evidence="1">
    <location>
        <begin position="67"/>
        <end position="79"/>
    </location>
</feature>
<dbReference type="PANTHER" id="PTHR46333:SF2">
    <property type="entry name" value="CYTOKINESIS PROTEIN 3"/>
    <property type="match status" value="1"/>
</dbReference>
<dbReference type="Proteomes" id="UP000507470">
    <property type="component" value="Unassembled WGS sequence"/>
</dbReference>
<feature type="domain" description="Transglutaminase-like" evidence="2">
    <location>
        <begin position="106"/>
        <end position="175"/>
    </location>
</feature>
<feature type="compositionally biased region" description="Polar residues" evidence="1">
    <location>
        <begin position="23"/>
        <end position="66"/>
    </location>
</feature>
<proteinExistence type="predicted"/>
<reference evidence="3 4" key="1">
    <citation type="submission" date="2020-06" db="EMBL/GenBank/DDBJ databases">
        <authorList>
            <person name="Li R."/>
            <person name="Bekaert M."/>
        </authorList>
    </citation>
    <scope>NUCLEOTIDE SEQUENCE [LARGE SCALE GENOMIC DNA]</scope>
    <source>
        <strain evidence="4">wild</strain>
    </source>
</reference>
<dbReference type="EMBL" id="CACVKT020003340">
    <property type="protein sequence ID" value="CAC5383111.1"/>
    <property type="molecule type" value="Genomic_DNA"/>
</dbReference>
<dbReference type="OrthoDB" id="6129702at2759"/>
<feature type="compositionally biased region" description="Low complexity" evidence="1">
    <location>
        <begin position="1"/>
        <end position="13"/>
    </location>
</feature>
<evidence type="ECO:0000259" key="2">
    <source>
        <dbReference type="Pfam" id="PF01841"/>
    </source>
</evidence>